<evidence type="ECO:0000256" key="5">
    <source>
        <dbReference type="ARBA" id="ARBA00022764"/>
    </source>
</evidence>
<feature type="chain" id="PRO_5047461182" evidence="6">
    <location>
        <begin position="23"/>
        <end position="255"/>
    </location>
</feature>
<dbReference type="NCBIfam" id="TIGR01096">
    <property type="entry name" value="3A0103s03R"/>
    <property type="match status" value="1"/>
</dbReference>
<dbReference type="PANTHER" id="PTHR35936:SF13">
    <property type="entry name" value="HISTIDINE-BINDING PERIPLASMIC PROTEIN"/>
    <property type="match status" value="1"/>
</dbReference>
<keyword evidence="3" id="KW-0813">Transport</keyword>
<dbReference type="RefSeq" id="WP_377712049.1">
    <property type="nucleotide sequence ID" value="NZ_JBHSMP010000016.1"/>
</dbReference>
<organism evidence="8 9">
    <name type="scientific">Paraburkholderia denitrificans</name>
    <dbReference type="NCBI Taxonomy" id="694025"/>
    <lineage>
        <taxon>Bacteria</taxon>
        <taxon>Pseudomonadati</taxon>
        <taxon>Pseudomonadota</taxon>
        <taxon>Betaproteobacteria</taxon>
        <taxon>Burkholderiales</taxon>
        <taxon>Burkholderiaceae</taxon>
        <taxon>Paraburkholderia</taxon>
    </lineage>
</organism>
<evidence type="ECO:0000256" key="3">
    <source>
        <dbReference type="ARBA" id="ARBA00022448"/>
    </source>
</evidence>
<keyword evidence="5" id="KW-0574">Periplasm</keyword>
<proteinExistence type="inferred from homology"/>
<reference evidence="9" key="1">
    <citation type="journal article" date="2019" name="Int. J. Syst. Evol. Microbiol.">
        <title>The Global Catalogue of Microorganisms (GCM) 10K type strain sequencing project: providing services to taxonomists for standard genome sequencing and annotation.</title>
        <authorList>
            <consortium name="The Broad Institute Genomics Platform"/>
            <consortium name="The Broad Institute Genome Sequencing Center for Infectious Disease"/>
            <person name="Wu L."/>
            <person name="Ma J."/>
        </authorList>
    </citation>
    <scope>NUCLEOTIDE SEQUENCE [LARGE SCALE GENOMIC DNA]</scope>
    <source>
        <strain evidence="9">CCUG 56042</strain>
    </source>
</reference>
<dbReference type="SMART" id="SM00062">
    <property type="entry name" value="PBPb"/>
    <property type="match status" value="1"/>
</dbReference>
<sequence length="255" mass="27549">MKKILSKLIVCALAASAGSVYANDWTTIRFGVDPSYAPFESKSAAGKVVGFDVDLGNEICRRLNAKCVWVEQDFDGVIPALKAKKFDGILSSMSVTPQRSAEVAFSAKLFDTPTRLVVPKGSTLQPTIESLKGKTVGVEQGSVQEAYVRANWASKGVQIVSYQNQDQVYGDLISGRLDSALQDEVQADLGFLKTPRGAGFQFTGAEIPTGAAAIGLRKDDTDLKQKIDGAIVAMLKDGTYQKLAKKYFDFDIYGK</sequence>
<dbReference type="SUPFAM" id="SSF53850">
    <property type="entry name" value="Periplasmic binding protein-like II"/>
    <property type="match status" value="1"/>
</dbReference>
<feature type="signal peptide" evidence="6">
    <location>
        <begin position="1"/>
        <end position="22"/>
    </location>
</feature>
<keyword evidence="4 6" id="KW-0732">Signal</keyword>
<gene>
    <name evidence="8" type="ORF">ACFPTO_14515</name>
</gene>
<evidence type="ECO:0000256" key="1">
    <source>
        <dbReference type="ARBA" id="ARBA00004418"/>
    </source>
</evidence>
<evidence type="ECO:0000256" key="6">
    <source>
        <dbReference type="SAM" id="SignalP"/>
    </source>
</evidence>
<evidence type="ECO:0000256" key="4">
    <source>
        <dbReference type="ARBA" id="ARBA00022729"/>
    </source>
</evidence>
<dbReference type="EMBL" id="JBHSMP010000016">
    <property type="protein sequence ID" value="MFC5430005.1"/>
    <property type="molecule type" value="Genomic_DNA"/>
</dbReference>
<dbReference type="Gene3D" id="3.40.190.10">
    <property type="entry name" value="Periplasmic binding protein-like II"/>
    <property type="match status" value="2"/>
</dbReference>
<accession>A0ABW0JAP0</accession>
<dbReference type="InterPro" id="IPR005768">
    <property type="entry name" value="Lys_Arg_Orn-bd"/>
</dbReference>
<evidence type="ECO:0000256" key="2">
    <source>
        <dbReference type="ARBA" id="ARBA00010333"/>
    </source>
</evidence>
<protein>
    <submittedName>
        <fullName evidence="8">ABC transporter substrate-binding protein</fullName>
    </submittedName>
</protein>
<dbReference type="CDD" id="cd13703">
    <property type="entry name" value="PBP2_HisJ_LAO"/>
    <property type="match status" value="1"/>
</dbReference>
<evidence type="ECO:0000259" key="7">
    <source>
        <dbReference type="SMART" id="SM00062"/>
    </source>
</evidence>
<keyword evidence="9" id="KW-1185">Reference proteome</keyword>
<dbReference type="Proteomes" id="UP001596103">
    <property type="component" value="Unassembled WGS sequence"/>
</dbReference>
<comment type="caution">
    <text evidence="8">The sequence shown here is derived from an EMBL/GenBank/DDBJ whole genome shotgun (WGS) entry which is preliminary data.</text>
</comment>
<name>A0ABW0JAP0_9BURK</name>
<dbReference type="InterPro" id="IPR001638">
    <property type="entry name" value="Solute-binding_3/MltF_N"/>
</dbReference>
<evidence type="ECO:0000313" key="8">
    <source>
        <dbReference type="EMBL" id="MFC5430005.1"/>
    </source>
</evidence>
<comment type="similarity">
    <text evidence="2">Belongs to the bacterial solute-binding protein 3 family.</text>
</comment>
<evidence type="ECO:0000313" key="9">
    <source>
        <dbReference type="Proteomes" id="UP001596103"/>
    </source>
</evidence>
<dbReference type="Pfam" id="PF00497">
    <property type="entry name" value="SBP_bac_3"/>
    <property type="match status" value="1"/>
</dbReference>
<feature type="domain" description="Solute-binding protein family 3/N-terminal" evidence="7">
    <location>
        <begin position="27"/>
        <end position="251"/>
    </location>
</feature>
<comment type="subcellular location">
    <subcellularLocation>
        <location evidence="1">Periplasm</location>
    </subcellularLocation>
</comment>
<dbReference type="PANTHER" id="PTHR35936">
    <property type="entry name" value="MEMBRANE-BOUND LYTIC MUREIN TRANSGLYCOSYLASE F"/>
    <property type="match status" value="1"/>
</dbReference>